<evidence type="ECO:0000256" key="1">
    <source>
        <dbReference type="ARBA" id="ARBA00004429"/>
    </source>
</evidence>
<feature type="domain" description="Methyl-accepting transducer" evidence="10">
    <location>
        <begin position="267"/>
        <end position="503"/>
    </location>
</feature>
<dbReference type="FunFam" id="1.10.287.950:FF:000001">
    <property type="entry name" value="Methyl-accepting chemotaxis sensory transducer"/>
    <property type="match status" value="1"/>
</dbReference>
<feature type="domain" description="T-SNARE coiled-coil homology" evidence="11">
    <location>
        <begin position="454"/>
        <end position="516"/>
    </location>
</feature>
<feature type="transmembrane region" description="Helical" evidence="9">
    <location>
        <begin position="13"/>
        <end position="35"/>
    </location>
</feature>
<evidence type="ECO:0000256" key="3">
    <source>
        <dbReference type="ARBA" id="ARBA00022692"/>
    </source>
</evidence>
<evidence type="ECO:0000256" key="6">
    <source>
        <dbReference type="ARBA" id="ARBA00023224"/>
    </source>
</evidence>
<evidence type="ECO:0000256" key="8">
    <source>
        <dbReference type="PROSITE-ProRule" id="PRU00284"/>
    </source>
</evidence>
<keyword evidence="2" id="KW-0997">Cell inner membrane</keyword>
<dbReference type="PROSITE" id="PS50885">
    <property type="entry name" value="HAMP"/>
    <property type="match status" value="1"/>
</dbReference>
<dbReference type="PANTHER" id="PTHR32089">
    <property type="entry name" value="METHYL-ACCEPTING CHEMOTAXIS PROTEIN MCPB"/>
    <property type="match status" value="1"/>
</dbReference>
<protein>
    <submittedName>
        <fullName evidence="13">Methyl-accepting chemotaxis sensory transducer</fullName>
    </submittedName>
</protein>
<keyword evidence="14" id="KW-1185">Reference proteome</keyword>
<feature type="transmembrane region" description="Helical" evidence="9">
    <location>
        <begin position="185"/>
        <end position="207"/>
    </location>
</feature>
<accession>A0A1S6HWR9</accession>
<evidence type="ECO:0000256" key="9">
    <source>
        <dbReference type="SAM" id="Phobius"/>
    </source>
</evidence>
<dbReference type="SMART" id="SM00283">
    <property type="entry name" value="MA"/>
    <property type="match status" value="1"/>
</dbReference>
<keyword evidence="5 9" id="KW-0472">Membrane</keyword>
<dbReference type="GO" id="GO:0005886">
    <property type="term" value="C:plasma membrane"/>
    <property type="evidence" value="ECO:0007669"/>
    <property type="project" value="UniProtKB-SubCell"/>
</dbReference>
<keyword evidence="2" id="KW-1003">Cell membrane</keyword>
<evidence type="ECO:0000256" key="2">
    <source>
        <dbReference type="ARBA" id="ARBA00022519"/>
    </source>
</evidence>
<feature type="domain" description="HAMP" evidence="12">
    <location>
        <begin position="208"/>
        <end position="262"/>
    </location>
</feature>
<dbReference type="EMBL" id="CP014782">
    <property type="protein sequence ID" value="AQS40005.1"/>
    <property type="molecule type" value="Genomic_DNA"/>
</dbReference>
<dbReference type="OrthoDB" id="49457at2"/>
<evidence type="ECO:0000259" key="12">
    <source>
        <dbReference type="PROSITE" id="PS50885"/>
    </source>
</evidence>
<keyword evidence="6 8" id="KW-0807">Transducer</keyword>
<dbReference type="Pfam" id="PF00015">
    <property type="entry name" value="MCPsignal"/>
    <property type="match status" value="1"/>
</dbReference>
<dbReference type="CDD" id="cd11386">
    <property type="entry name" value="MCP_signal"/>
    <property type="match status" value="1"/>
</dbReference>
<gene>
    <name evidence="13" type="ORF">Sps_04925</name>
</gene>
<organism evidence="13 14">
    <name type="scientific">Shewanella psychrophila</name>
    <dbReference type="NCBI Taxonomy" id="225848"/>
    <lineage>
        <taxon>Bacteria</taxon>
        <taxon>Pseudomonadati</taxon>
        <taxon>Pseudomonadota</taxon>
        <taxon>Gammaproteobacteria</taxon>
        <taxon>Alteromonadales</taxon>
        <taxon>Shewanellaceae</taxon>
        <taxon>Shewanella</taxon>
    </lineage>
</organism>
<dbReference type="RefSeq" id="WP_077754854.1">
    <property type="nucleotide sequence ID" value="NZ_CP014782.1"/>
</dbReference>
<comment type="subcellular location">
    <subcellularLocation>
        <location evidence="1">Cell inner membrane</location>
        <topology evidence="1">Multi-pass membrane protein</topology>
    </subcellularLocation>
</comment>
<dbReference type="PROSITE" id="PS50111">
    <property type="entry name" value="CHEMOTAXIS_TRANSDUC_2"/>
    <property type="match status" value="1"/>
</dbReference>
<dbReference type="GO" id="GO:0007165">
    <property type="term" value="P:signal transduction"/>
    <property type="evidence" value="ECO:0007669"/>
    <property type="project" value="UniProtKB-KW"/>
</dbReference>
<dbReference type="Proteomes" id="UP000189545">
    <property type="component" value="Chromosome"/>
</dbReference>
<dbReference type="InterPro" id="IPR003660">
    <property type="entry name" value="HAMP_dom"/>
</dbReference>
<evidence type="ECO:0000256" key="7">
    <source>
        <dbReference type="ARBA" id="ARBA00029447"/>
    </source>
</evidence>
<name>A0A1S6HWR9_9GAMM</name>
<keyword evidence="4 9" id="KW-1133">Transmembrane helix</keyword>
<evidence type="ECO:0000256" key="5">
    <source>
        <dbReference type="ARBA" id="ARBA00023136"/>
    </source>
</evidence>
<comment type="similarity">
    <text evidence="7">Belongs to the methyl-accepting chemotaxis (MCP) protein family.</text>
</comment>
<dbReference type="GO" id="GO:0006935">
    <property type="term" value="P:chemotaxis"/>
    <property type="evidence" value="ECO:0007669"/>
    <property type="project" value="UniProtKB-ARBA"/>
</dbReference>
<evidence type="ECO:0000313" key="13">
    <source>
        <dbReference type="EMBL" id="AQS40005.1"/>
    </source>
</evidence>
<evidence type="ECO:0000259" key="10">
    <source>
        <dbReference type="PROSITE" id="PS50111"/>
    </source>
</evidence>
<dbReference type="STRING" id="225848.Sps_04925"/>
<dbReference type="KEGG" id="spsw:Sps_04925"/>
<evidence type="ECO:0000259" key="11">
    <source>
        <dbReference type="PROSITE" id="PS50192"/>
    </source>
</evidence>
<dbReference type="PROSITE" id="PS50192">
    <property type="entry name" value="T_SNARE"/>
    <property type="match status" value="1"/>
</dbReference>
<dbReference type="InterPro" id="IPR000727">
    <property type="entry name" value="T_SNARE_dom"/>
</dbReference>
<dbReference type="AlphaFoldDB" id="A0A1S6HWR9"/>
<dbReference type="SMART" id="SM00304">
    <property type="entry name" value="HAMP"/>
    <property type="match status" value="1"/>
</dbReference>
<dbReference type="PANTHER" id="PTHR32089:SF119">
    <property type="entry name" value="METHYL-ACCEPTING CHEMOTAXIS PROTEIN CTPL"/>
    <property type="match status" value="1"/>
</dbReference>
<keyword evidence="3 9" id="KW-0812">Transmembrane</keyword>
<dbReference type="SUPFAM" id="SSF58104">
    <property type="entry name" value="Methyl-accepting chemotaxis protein (MCP) signaling domain"/>
    <property type="match status" value="1"/>
</dbReference>
<reference evidence="13 14" key="1">
    <citation type="submission" date="2016-03" db="EMBL/GenBank/DDBJ databases">
        <title>Complete genome sequence of Shewanella psychrophila WP2, a deep sea bacterium isolated from west Pacific sediment.</title>
        <authorList>
            <person name="Xu G."/>
            <person name="Jian H."/>
        </authorList>
    </citation>
    <scope>NUCLEOTIDE SEQUENCE [LARGE SCALE GENOMIC DNA]</scope>
    <source>
        <strain evidence="13 14">WP2</strain>
    </source>
</reference>
<evidence type="ECO:0000313" key="14">
    <source>
        <dbReference type="Proteomes" id="UP000189545"/>
    </source>
</evidence>
<dbReference type="InterPro" id="IPR004089">
    <property type="entry name" value="MCPsignal_dom"/>
</dbReference>
<dbReference type="Gene3D" id="1.10.287.950">
    <property type="entry name" value="Methyl-accepting chemotaxis protein"/>
    <property type="match status" value="1"/>
</dbReference>
<proteinExistence type="inferred from homology"/>
<dbReference type="Pfam" id="PF00672">
    <property type="entry name" value="HAMP"/>
    <property type="match status" value="1"/>
</dbReference>
<evidence type="ECO:0000256" key="4">
    <source>
        <dbReference type="ARBA" id="ARBA00022989"/>
    </source>
</evidence>
<sequence length="539" mass="58627">MKWFNNISIFKKIGAIFVLSVIIFVTTLSISIVSINKNRETLSYMEEKIYKRVELANENVMFIQRLDELYTQSVSFADEDLLANAEEAYQSLSENMKQLQSLDVSSRSSLQSLALQLDTYNGLTLTLAKGMLEGTIDMANIGQIIQDKTQAYESTLAQVKTYQTDKVIEFKDAINEAGERSEKSLWLTVSIGAILLFVMAVVTIIIARSISHSAKSVANSLAELADGKGDLSHQLTVLGDDELGQVSNNFNRFLNLLAGAIRQVVNVTDPLLKSAHTLQNKMEVASAATQEQSRDAGVVQQSMEEMKHSVTDISHSANQAADAAQVAEKEAKEGMAVVQRTIDISQELNKEIELASTAINELAKDTESVNTILNVITSIAEQTNLLALNAAIEAARAGEQGRGFAVVADEVRALASKTADATKEIREVLSRLKVAAESSVSTMGNAMSRSNENEANAQNTGQALDSIQRQIVSINGMNTQIATATDEQSSVASQVVENVIDMNASFEQTLQILSEVKEVSEGLSNFADDLQHSTSQFKL</sequence>
<dbReference type="CDD" id="cd06225">
    <property type="entry name" value="HAMP"/>
    <property type="match status" value="1"/>
</dbReference>